<reference evidence="1 2" key="1">
    <citation type="journal article" date="2021" name="Hortic Res">
        <title>Chromosome-scale assembly of the Dendrobium chrysotoxum genome enhances the understanding of orchid evolution.</title>
        <authorList>
            <person name="Zhang Y."/>
            <person name="Zhang G.Q."/>
            <person name="Zhang D."/>
            <person name="Liu X.D."/>
            <person name="Xu X.Y."/>
            <person name="Sun W.H."/>
            <person name="Yu X."/>
            <person name="Zhu X."/>
            <person name="Wang Z.W."/>
            <person name="Zhao X."/>
            <person name="Zhong W.Y."/>
            <person name="Chen H."/>
            <person name="Yin W.L."/>
            <person name="Huang T."/>
            <person name="Niu S.C."/>
            <person name="Liu Z.J."/>
        </authorList>
    </citation>
    <scope>NUCLEOTIDE SEQUENCE [LARGE SCALE GENOMIC DNA]</scope>
    <source>
        <strain evidence="1">Lindl</strain>
    </source>
</reference>
<gene>
    <name evidence="1" type="ORF">IEQ34_016407</name>
</gene>
<keyword evidence="2" id="KW-1185">Reference proteome</keyword>
<evidence type="ECO:0000313" key="1">
    <source>
        <dbReference type="EMBL" id="KAH0454483.1"/>
    </source>
</evidence>
<proteinExistence type="predicted"/>
<sequence length="84" mass="9546">MNPVTRTAPSRMRKSSGVRRELVAARLLRTNISIQNGLAKRETEAEPSLPREMLALMASLRDRELLFCFAEAETGESFKLCHER</sequence>
<dbReference type="EMBL" id="JAGFBR010000015">
    <property type="protein sequence ID" value="KAH0454483.1"/>
    <property type="molecule type" value="Genomic_DNA"/>
</dbReference>
<evidence type="ECO:0000313" key="2">
    <source>
        <dbReference type="Proteomes" id="UP000775213"/>
    </source>
</evidence>
<dbReference type="AlphaFoldDB" id="A0AAV7GFH6"/>
<protein>
    <submittedName>
        <fullName evidence="1">Uncharacterized protein</fullName>
    </submittedName>
</protein>
<name>A0AAV7GFH6_DENCH</name>
<accession>A0AAV7GFH6</accession>
<organism evidence="1 2">
    <name type="scientific">Dendrobium chrysotoxum</name>
    <name type="common">Orchid</name>
    <dbReference type="NCBI Taxonomy" id="161865"/>
    <lineage>
        <taxon>Eukaryota</taxon>
        <taxon>Viridiplantae</taxon>
        <taxon>Streptophyta</taxon>
        <taxon>Embryophyta</taxon>
        <taxon>Tracheophyta</taxon>
        <taxon>Spermatophyta</taxon>
        <taxon>Magnoliopsida</taxon>
        <taxon>Liliopsida</taxon>
        <taxon>Asparagales</taxon>
        <taxon>Orchidaceae</taxon>
        <taxon>Epidendroideae</taxon>
        <taxon>Malaxideae</taxon>
        <taxon>Dendrobiinae</taxon>
        <taxon>Dendrobium</taxon>
    </lineage>
</organism>
<dbReference type="Proteomes" id="UP000775213">
    <property type="component" value="Unassembled WGS sequence"/>
</dbReference>
<comment type="caution">
    <text evidence="1">The sequence shown here is derived from an EMBL/GenBank/DDBJ whole genome shotgun (WGS) entry which is preliminary data.</text>
</comment>